<dbReference type="Pfam" id="PF02272">
    <property type="entry name" value="DHHA1"/>
    <property type="match status" value="1"/>
</dbReference>
<name>A0A3A4ZMR7_UNCKA</name>
<dbReference type="InterPro" id="IPR003156">
    <property type="entry name" value="DHHA1_dom"/>
</dbReference>
<comment type="caution">
    <text evidence="3">The sequence shown here is derived from an EMBL/GenBank/DDBJ whole genome shotgun (WGS) entry which is preliminary data.</text>
</comment>
<dbReference type="Pfam" id="PF01368">
    <property type="entry name" value="DHH"/>
    <property type="match status" value="1"/>
</dbReference>
<dbReference type="Gene3D" id="3.90.1640.10">
    <property type="entry name" value="inorganic pyrophosphatase (n-terminal core)"/>
    <property type="match status" value="1"/>
</dbReference>
<evidence type="ECO:0000313" key="4">
    <source>
        <dbReference type="Proteomes" id="UP000265540"/>
    </source>
</evidence>
<sequence length="338" mass="38406">MNNDAPERILELLKKTKKPVVCMDSRFDFDALCAPVALQKVLKKHFDIDLRITRTGAFSGRTREIVNDIFDISGIEENVDPNNLDFSKHDLLIVLDAGQLGHIAESQTFTPNVKIPILNIDHHDSNSHYGDLNYVKVFGSACTVLYELLKEMNIKIDKDIAKILLLGNITDNGFFQYNTTTTEDLRAAADYMDMGVSLYELIWKLNFNEDYEDMKLKGLVFTNMEVDTARKLAYVILTQKHLEERNINLNETVYPPADIIKRLRNANFVFVVTELKDENNMYNVSLRSHYEHIDVSQLAKLMGGGGHKMAAGFNMKASSPKDVVEKVVELAEKLKLTN</sequence>
<feature type="domain" description="DDH" evidence="1">
    <location>
        <begin position="20"/>
        <end position="167"/>
    </location>
</feature>
<dbReference type="Proteomes" id="UP000265540">
    <property type="component" value="Unassembled WGS sequence"/>
</dbReference>
<dbReference type="PANTHER" id="PTHR47618">
    <property type="entry name" value="BIFUNCTIONAL OLIGORIBONUCLEASE AND PAP PHOSPHATASE NRNA"/>
    <property type="match status" value="1"/>
</dbReference>
<proteinExistence type="predicted"/>
<organism evidence="3 4">
    <name type="scientific">candidate division WWE3 bacterium</name>
    <dbReference type="NCBI Taxonomy" id="2053526"/>
    <lineage>
        <taxon>Bacteria</taxon>
        <taxon>Katanobacteria</taxon>
    </lineage>
</organism>
<accession>A0A3A4ZMR7</accession>
<feature type="domain" description="DHHA1" evidence="2">
    <location>
        <begin position="258"/>
        <end position="332"/>
    </location>
</feature>
<dbReference type="AlphaFoldDB" id="A0A3A4ZMR7"/>
<gene>
    <name evidence="3" type="ORF">C4561_00705</name>
</gene>
<dbReference type="InterPro" id="IPR038763">
    <property type="entry name" value="DHH_sf"/>
</dbReference>
<dbReference type="InterPro" id="IPR051319">
    <property type="entry name" value="Oligoribo/pAp-PDE_c-di-AMP_PDE"/>
</dbReference>
<protein>
    <submittedName>
        <fullName evidence="3">Bifunctional oligoribonuclease/PAP phosphatase NrnA</fullName>
    </submittedName>
</protein>
<dbReference type="InterPro" id="IPR001667">
    <property type="entry name" value="DDH_dom"/>
</dbReference>
<evidence type="ECO:0000259" key="1">
    <source>
        <dbReference type="Pfam" id="PF01368"/>
    </source>
</evidence>
<dbReference type="PANTHER" id="PTHR47618:SF1">
    <property type="entry name" value="BIFUNCTIONAL OLIGORIBONUCLEASE AND PAP PHOSPHATASE NRNA"/>
    <property type="match status" value="1"/>
</dbReference>
<dbReference type="SUPFAM" id="SSF64182">
    <property type="entry name" value="DHH phosphoesterases"/>
    <property type="match status" value="1"/>
</dbReference>
<dbReference type="Gene3D" id="3.10.310.30">
    <property type="match status" value="1"/>
</dbReference>
<evidence type="ECO:0000259" key="2">
    <source>
        <dbReference type="Pfam" id="PF02272"/>
    </source>
</evidence>
<reference evidence="3 4" key="1">
    <citation type="journal article" date="2017" name="ISME J.">
        <title>Energy and carbon metabolisms in a deep terrestrial subsurface fluid microbial community.</title>
        <authorList>
            <person name="Momper L."/>
            <person name="Jungbluth S.P."/>
            <person name="Lee M.D."/>
            <person name="Amend J.P."/>
        </authorList>
    </citation>
    <scope>NUCLEOTIDE SEQUENCE [LARGE SCALE GENOMIC DNA]</scope>
    <source>
        <strain evidence="3">SURF_46</strain>
    </source>
</reference>
<dbReference type="GO" id="GO:0003676">
    <property type="term" value="F:nucleic acid binding"/>
    <property type="evidence" value="ECO:0007669"/>
    <property type="project" value="InterPro"/>
</dbReference>
<evidence type="ECO:0000313" key="3">
    <source>
        <dbReference type="EMBL" id="RJR28010.1"/>
    </source>
</evidence>
<dbReference type="EMBL" id="QZJF01000005">
    <property type="protein sequence ID" value="RJR28010.1"/>
    <property type="molecule type" value="Genomic_DNA"/>
</dbReference>